<dbReference type="InterPro" id="IPR001005">
    <property type="entry name" value="SANT/Myb"/>
</dbReference>
<feature type="region of interest" description="Disordered" evidence="1">
    <location>
        <begin position="368"/>
        <end position="388"/>
    </location>
</feature>
<accession>A0A4P9WAW9</accession>
<dbReference type="PROSITE" id="PS50090">
    <property type="entry name" value="MYB_LIKE"/>
    <property type="match status" value="1"/>
</dbReference>
<dbReference type="OrthoDB" id="39591at2759"/>
<sequence length="528" mass="56487">MADMPAPASSGTNEAPDSVSPTPSASTQSMTEPLSPGTIKLLLDNDDDKAASKRPWAALDDMILIQKVQESGDRWQLVSISVGRTVADCSERYSHLKSRGLANMEGVRRLHRHNRRQPPKFGGEAAKSTATGPTTRLSSRSKAQSGDAASTAAMFPSPLPSTKENAPPAARGKYRTAAAATTRVTRARKAKDGEQRSSTPSPLGEESCAAETATRKTRKPRTAASQKSAPAPTASISSDTLFASMSPDTLFPPTYHIPALPPVGEMALINPVAESPDVDIDLLMMLMADSTCDSAPPLTTDELTAEWNPTSETVPPLTVDDLTTEWNPDAPLTPDPVRPESAGPLSDGLAVPTPDSALQLPAEDLTAEWNPDAPMTSDPVRPESPGPLSDALAPFELELPPDDLAEMFSSEADFTNCEDPLADLFAIDPANPAENAAPPWDLDPSSNALFDFQSLDDFGVDDFTSTGDVLFDLTWNADEQYGVEQHNTMGPGPARRGPLEWWKQNCRPPLSEAELGELKPEDEIISRE</sequence>
<name>A0A4P9WAW9_9FUNG</name>
<feature type="compositionally biased region" description="Polar residues" evidence="1">
    <location>
        <begin position="9"/>
        <end position="32"/>
    </location>
</feature>
<dbReference type="EMBL" id="KZ995908">
    <property type="protein sequence ID" value="RKO89749.1"/>
    <property type="molecule type" value="Genomic_DNA"/>
</dbReference>
<reference evidence="4" key="1">
    <citation type="journal article" date="2018" name="Nat. Microbiol.">
        <title>Leveraging single-cell genomics to expand the fungal tree of life.</title>
        <authorList>
            <person name="Ahrendt S.R."/>
            <person name="Quandt C.A."/>
            <person name="Ciobanu D."/>
            <person name="Clum A."/>
            <person name="Salamov A."/>
            <person name="Andreopoulos B."/>
            <person name="Cheng J.F."/>
            <person name="Woyke T."/>
            <person name="Pelin A."/>
            <person name="Henrissat B."/>
            <person name="Reynolds N.K."/>
            <person name="Benny G.L."/>
            <person name="Smith M.E."/>
            <person name="James T.Y."/>
            <person name="Grigoriev I.V."/>
        </authorList>
    </citation>
    <scope>NUCLEOTIDE SEQUENCE [LARGE SCALE GENOMIC DNA]</scope>
</reference>
<keyword evidence="4" id="KW-1185">Reference proteome</keyword>
<protein>
    <recommendedName>
        <fullName evidence="2">Myb-like domain-containing protein</fullName>
    </recommendedName>
</protein>
<gene>
    <name evidence="3" type="ORF">BDK51DRAFT_48763</name>
</gene>
<organism evidence="3 4">
    <name type="scientific">Blyttiomyces helicus</name>
    <dbReference type="NCBI Taxonomy" id="388810"/>
    <lineage>
        <taxon>Eukaryota</taxon>
        <taxon>Fungi</taxon>
        <taxon>Fungi incertae sedis</taxon>
        <taxon>Chytridiomycota</taxon>
        <taxon>Chytridiomycota incertae sedis</taxon>
        <taxon>Chytridiomycetes</taxon>
        <taxon>Chytridiomycetes incertae sedis</taxon>
        <taxon>Blyttiomyces</taxon>
    </lineage>
</organism>
<feature type="domain" description="Myb-like" evidence="2">
    <location>
        <begin position="48"/>
        <end position="97"/>
    </location>
</feature>
<evidence type="ECO:0000313" key="4">
    <source>
        <dbReference type="Proteomes" id="UP000269721"/>
    </source>
</evidence>
<dbReference type="InterPro" id="IPR009057">
    <property type="entry name" value="Homeodomain-like_sf"/>
</dbReference>
<feature type="compositionally biased region" description="Low complexity" evidence="1">
    <location>
        <begin position="169"/>
        <end position="184"/>
    </location>
</feature>
<dbReference type="SUPFAM" id="SSF46689">
    <property type="entry name" value="Homeodomain-like"/>
    <property type="match status" value="1"/>
</dbReference>
<feature type="compositionally biased region" description="Polar residues" evidence="1">
    <location>
        <begin position="128"/>
        <end position="148"/>
    </location>
</feature>
<evidence type="ECO:0000259" key="2">
    <source>
        <dbReference type="PROSITE" id="PS50090"/>
    </source>
</evidence>
<dbReference type="Proteomes" id="UP000269721">
    <property type="component" value="Unassembled WGS sequence"/>
</dbReference>
<feature type="region of interest" description="Disordered" evidence="1">
    <location>
        <begin position="1"/>
        <end position="42"/>
    </location>
</feature>
<evidence type="ECO:0000256" key="1">
    <source>
        <dbReference type="SAM" id="MobiDB-lite"/>
    </source>
</evidence>
<dbReference type="AlphaFoldDB" id="A0A4P9WAW9"/>
<evidence type="ECO:0000313" key="3">
    <source>
        <dbReference type="EMBL" id="RKO89749.1"/>
    </source>
</evidence>
<feature type="region of interest" description="Disordered" evidence="1">
    <location>
        <begin position="113"/>
        <end position="235"/>
    </location>
</feature>
<dbReference type="Gene3D" id="1.10.10.60">
    <property type="entry name" value="Homeodomain-like"/>
    <property type="match status" value="1"/>
</dbReference>
<proteinExistence type="predicted"/>
<feature type="region of interest" description="Disordered" evidence="1">
    <location>
        <begin position="324"/>
        <end position="355"/>
    </location>
</feature>
<dbReference type="SMART" id="SM00717">
    <property type="entry name" value="SANT"/>
    <property type="match status" value="1"/>
</dbReference>